<organism evidence="1 2">
    <name type="scientific">Trichinella spiralis</name>
    <name type="common">Trichina worm</name>
    <dbReference type="NCBI Taxonomy" id="6334"/>
    <lineage>
        <taxon>Eukaryota</taxon>
        <taxon>Metazoa</taxon>
        <taxon>Ecdysozoa</taxon>
        <taxon>Nematoda</taxon>
        <taxon>Enoplea</taxon>
        <taxon>Dorylaimia</taxon>
        <taxon>Trichinellida</taxon>
        <taxon>Trichinellidae</taxon>
        <taxon>Trichinella</taxon>
    </lineage>
</organism>
<evidence type="ECO:0000313" key="2">
    <source>
        <dbReference type="Proteomes" id="UP001558632"/>
    </source>
</evidence>
<proteinExistence type="predicted"/>
<name>A0ABR3KGP7_TRISP</name>
<protein>
    <submittedName>
        <fullName evidence="1">Lysophosphatidic acid phosphatase type</fullName>
    </submittedName>
</protein>
<reference evidence="1 2" key="1">
    <citation type="submission" date="2024-07" db="EMBL/GenBank/DDBJ databases">
        <title>Enhanced genomic and transcriptomic resources for Trichinella pseudospiralis and T. spiralis underpin the discovery of pronounced molecular differences between stages and species.</title>
        <authorList>
            <person name="Pasi K.K."/>
            <person name="La Rosa G."/>
            <person name="Gomez-Morales M.A."/>
            <person name="Tosini F."/>
            <person name="Sumanam S."/>
            <person name="Young N.D."/>
            <person name="Chang B.C."/>
            <person name="Robin G.B."/>
        </authorList>
    </citation>
    <scope>NUCLEOTIDE SEQUENCE [LARGE SCALE GENOMIC DNA]</scope>
    <source>
        <strain evidence="1">ISS534</strain>
    </source>
</reference>
<gene>
    <name evidence="1" type="ORF">TSPI_01993</name>
</gene>
<keyword evidence="2" id="KW-1185">Reference proteome</keyword>
<dbReference type="EMBL" id="JBEUSY010000340">
    <property type="protein sequence ID" value="KAL1237666.1"/>
    <property type="molecule type" value="Genomic_DNA"/>
</dbReference>
<dbReference type="Proteomes" id="UP001558632">
    <property type="component" value="Unassembled WGS sequence"/>
</dbReference>
<sequence>MSDYPVIFLRPEPYFFQPYYRRLEQKCANCDRAAENVQPWISNAKLNKFSATKYFLLCTSFHAFGIGLNPVVVDFQIMLDIGRFSSKLDINGQRGWAYLRPL</sequence>
<accession>A0ABR3KGP7</accession>
<comment type="caution">
    <text evidence="1">The sequence shown here is derived from an EMBL/GenBank/DDBJ whole genome shotgun (WGS) entry which is preliminary data.</text>
</comment>
<evidence type="ECO:0000313" key="1">
    <source>
        <dbReference type="EMBL" id="KAL1237666.1"/>
    </source>
</evidence>